<dbReference type="AlphaFoldDB" id="A0A934I5R7"/>
<gene>
    <name evidence="4" type="ORF">JDV75_03690</name>
</gene>
<dbReference type="GO" id="GO:0016491">
    <property type="term" value="F:oxidoreductase activity"/>
    <property type="evidence" value="ECO:0007669"/>
    <property type="project" value="UniProtKB-KW"/>
</dbReference>
<keyword evidence="2" id="KW-0560">Oxidoreductase</keyword>
<evidence type="ECO:0000256" key="2">
    <source>
        <dbReference type="ARBA" id="ARBA00023002"/>
    </source>
</evidence>
<dbReference type="Pfam" id="PF00106">
    <property type="entry name" value="adh_short"/>
    <property type="match status" value="1"/>
</dbReference>
<protein>
    <submittedName>
        <fullName evidence="4">SDR family oxidoreductase</fullName>
    </submittedName>
</protein>
<dbReference type="Gene3D" id="3.40.50.720">
    <property type="entry name" value="NAD(P)-binding Rossmann-like Domain"/>
    <property type="match status" value="1"/>
</dbReference>
<dbReference type="InterPro" id="IPR002347">
    <property type="entry name" value="SDR_fam"/>
</dbReference>
<sequence>MSSGSVLLLGGRSDIGVHLAERLVAGREVVLAARNVSDLDDAALRMRAAGATSVHRIEFDATDLGRHRTVVEQALALAGSPVYTIVAFGVLGEQRRAEHDEAHAAQIATVDYTAQVSVLTVLADLLTRTATVGQPATIVAFSSVAGWRARRANYVYGSTKAGLDAFCQGLADRLHGGPVRLITARPGFVIGRMTEGMDPAPMSVTSAEVADAIAREIRSQERGGRVRSITLWIPRRLEVLARVMRLVPRPVWRRMPR</sequence>
<dbReference type="Proteomes" id="UP000645966">
    <property type="component" value="Unassembled WGS sequence"/>
</dbReference>
<dbReference type="NCBIfam" id="NF004110">
    <property type="entry name" value="PRK05599.1"/>
    <property type="match status" value="1"/>
</dbReference>
<organism evidence="4 5">
    <name type="scientific">Corynebacterium meridianum</name>
    <dbReference type="NCBI Taxonomy" id="2765363"/>
    <lineage>
        <taxon>Bacteria</taxon>
        <taxon>Bacillati</taxon>
        <taxon>Actinomycetota</taxon>
        <taxon>Actinomycetes</taxon>
        <taxon>Mycobacteriales</taxon>
        <taxon>Corynebacteriaceae</taxon>
        <taxon>Corynebacterium</taxon>
    </lineage>
</organism>
<dbReference type="InterPro" id="IPR057326">
    <property type="entry name" value="KR_dom"/>
</dbReference>
<dbReference type="EMBL" id="JAEIOS010000011">
    <property type="protein sequence ID" value="MBI8988862.1"/>
    <property type="molecule type" value="Genomic_DNA"/>
</dbReference>
<evidence type="ECO:0000259" key="3">
    <source>
        <dbReference type="SMART" id="SM00822"/>
    </source>
</evidence>
<name>A0A934I5R7_9CORY</name>
<dbReference type="InterPro" id="IPR020904">
    <property type="entry name" value="Sc_DH/Rdtase_CS"/>
</dbReference>
<dbReference type="SMART" id="SM00822">
    <property type="entry name" value="PKS_KR"/>
    <property type="match status" value="1"/>
</dbReference>
<evidence type="ECO:0000256" key="1">
    <source>
        <dbReference type="ARBA" id="ARBA00006484"/>
    </source>
</evidence>
<proteinExistence type="inferred from homology"/>
<evidence type="ECO:0000313" key="5">
    <source>
        <dbReference type="Proteomes" id="UP000645966"/>
    </source>
</evidence>
<feature type="domain" description="Ketoreductase" evidence="3">
    <location>
        <begin position="4"/>
        <end position="196"/>
    </location>
</feature>
<comment type="similarity">
    <text evidence="1">Belongs to the short-chain dehydrogenases/reductases (SDR) family.</text>
</comment>
<dbReference type="RefSeq" id="WP_198737905.1">
    <property type="nucleotide sequence ID" value="NZ_JAEIOS010000011.1"/>
</dbReference>
<reference evidence="4" key="1">
    <citation type="submission" date="2020-12" db="EMBL/GenBank/DDBJ databases">
        <title>Genome public.</title>
        <authorList>
            <person name="Sun Q."/>
        </authorList>
    </citation>
    <scope>NUCLEOTIDE SEQUENCE</scope>
    <source>
        <strain evidence="4">CCM 8863</strain>
    </source>
</reference>
<dbReference type="PANTHER" id="PTHR43669:SF6">
    <property type="entry name" value="DECAPRENYLPHOSPHORYL-2-KETO-BETA-D-ERYTHRO-PENTOSE REDUCTASE"/>
    <property type="match status" value="1"/>
</dbReference>
<dbReference type="PANTHER" id="PTHR43669">
    <property type="entry name" value="5-KETO-D-GLUCONATE 5-REDUCTASE"/>
    <property type="match status" value="1"/>
</dbReference>
<accession>A0A934I5R7</accession>
<comment type="caution">
    <text evidence="4">The sequence shown here is derived from an EMBL/GenBank/DDBJ whole genome shotgun (WGS) entry which is preliminary data.</text>
</comment>
<keyword evidence="5" id="KW-1185">Reference proteome</keyword>
<dbReference type="InterPro" id="IPR036291">
    <property type="entry name" value="NAD(P)-bd_dom_sf"/>
</dbReference>
<dbReference type="PRINTS" id="PR00081">
    <property type="entry name" value="GDHRDH"/>
</dbReference>
<dbReference type="SUPFAM" id="SSF51735">
    <property type="entry name" value="NAD(P)-binding Rossmann-fold domains"/>
    <property type="match status" value="1"/>
</dbReference>
<dbReference type="PROSITE" id="PS00061">
    <property type="entry name" value="ADH_SHORT"/>
    <property type="match status" value="1"/>
</dbReference>
<evidence type="ECO:0000313" key="4">
    <source>
        <dbReference type="EMBL" id="MBI8988862.1"/>
    </source>
</evidence>